<proteinExistence type="predicted"/>
<dbReference type="InterPro" id="IPR022198">
    <property type="entry name" value="DUF3723"/>
</dbReference>
<sequence>MASKGFGEVREVGIARVDISCLAFIERRQIDRRIVDYLKEIFRATKCGLGNEKDSRYDTKNYVPVFIQSSSELKRVLNASKKTQKDLNVEGGPPCFLKTAPGQKLLCLDGRHRIQAADEFLSPGNRWWIVRLLLKSENGTLCQLPLVYILITVGRWPSTSN</sequence>
<protein>
    <submittedName>
        <fullName evidence="1">Uncharacterized protein</fullName>
    </submittedName>
</protein>
<organism evidence="1 2">
    <name type="scientific">Hyaloscypha hepaticicola</name>
    <dbReference type="NCBI Taxonomy" id="2082293"/>
    <lineage>
        <taxon>Eukaryota</taxon>
        <taxon>Fungi</taxon>
        <taxon>Dikarya</taxon>
        <taxon>Ascomycota</taxon>
        <taxon>Pezizomycotina</taxon>
        <taxon>Leotiomycetes</taxon>
        <taxon>Helotiales</taxon>
        <taxon>Hyaloscyphaceae</taxon>
        <taxon>Hyaloscypha</taxon>
    </lineage>
</organism>
<accession>A0A2J6Q8R8</accession>
<dbReference type="AlphaFoldDB" id="A0A2J6Q8R8"/>
<keyword evidence="2" id="KW-1185">Reference proteome</keyword>
<dbReference type="OrthoDB" id="4227485at2759"/>
<dbReference type="Pfam" id="PF12520">
    <property type="entry name" value="DUF3723"/>
    <property type="match status" value="1"/>
</dbReference>
<dbReference type="EMBL" id="KZ613477">
    <property type="protein sequence ID" value="PMD22677.1"/>
    <property type="molecule type" value="Genomic_DNA"/>
</dbReference>
<evidence type="ECO:0000313" key="2">
    <source>
        <dbReference type="Proteomes" id="UP000235672"/>
    </source>
</evidence>
<reference evidence="1 2" key="1">
    <citation type="submission" date="2016-05" db="EMBL/GenBank/DDBJ databases">
        <title>A degradative enzymes factory behind the ericoid mycorrhizal symbiosis.</title>
        <authorList>
            <consortium name="DOE Joint Genome Institute"/>
            <person name="Martino E."/>
            <person name="Morin E."/>
            <person name="Grelet G."/>
            <person name="Kuo A."/>
            <person name="Kohler A."/>
            <person name="Daghino S."/>
            <person name="Barry K."/>
            <person name="Choi C."/>
            <person name="Cichocki N."/>
            <person name="Clum A."/>
            <person name="Copeland A."/>
            <person name="Hainaut M."/>
            <person name="Haridas S."/>
            <person name="Labutti K."/>
            <person name="Lindquist E."/>
            <person name="Lipzen A."/>
            <person name="Khouja H.-R."/>
            <person name="Murat C."/>
            <person name="Ohm R."/>
            <person name="Olson A."/>
            <person name="Spatafora J."/>
            <person name="Veneault-Fourrey C."/>
            <person name="Henrissat B."/>
            <person name="Grigoriev I."/>
            <person name="Martin F."/>
            <person name="Perotto S."/>
        </authorList>
    </citation>
    <scope>NUCLEOTIDE SEQUENCE [LARGE SCALE GENOMIC DNA]</scope>
    <source>
        <strain evidence="1 2">UAMH 7357</strain>
    </source>
</reference>
<dbReference type="Proteomes" id="UP000235672">
    <property type="component" value="Unassembled WGS sequence"/>
</dbReference>
<gene>
    <name evidence="1" type="ORF">NA56DRAFT_94430</name>
</gene>
<name>A0A2J6Q8R8_9HELO</name>
<evidence type="ECO:0000313" key="1">
    <source>
        <dbReference type="EMBL" id="PMD22677.1"/>
    </source>
</evidence>